<feature type="region of interest" description="Disordered" evidence="3">
    <location>
        <begin position="1"/>
        <end position="41"/>
    </location>
</feature>
<evidence type="ECO:0000256" key="2">
    <source>
        <dbReference type="ARBA" id="ARBA00022729"/>
    </source>
</evidence>
<feature type="compositionally biased region" description="Polar residues" evidence="3">
    <location>
        <begin position="13"/>
        <end position="27"/>
    </location>
</feature>
<evidence type="ECO:0000313" key="6">
    <source>
        <dbReference type="Proteomes" id="UP000316993"/>
    </source>
</evidence>
<comment type="caution">
    <text evidence="5">The sequence shown here is derived from an EMBL/GenBank/DDBJ whole genome shotgun (WGS) entry which is preliminary data.</text>
</comment>
<dbReference type="Proteomes" id="UP000316993">
    <property type="component" value="Unassembled WGS sequence"/>
</dbReference>
<reference evidence="5 6" key="1">
    <citation type="submission" date="2019-06" db="EMBL/GenBank/DDBJ databases">
        <title>Genomic Encyclopedia of Archaeal and Bacterial Type Strains, Phase II (KMG-II): from individual species to whole genera.</title>
        <authorList>
            <person name="Goeker M."/>
        </authorList>
    </citation>
    <scope>NUCLEOTIDE SEQUENCE [LARGE SCALE GENOMIC DNA]</scope>
    <source>
        <strain evidence="5 6">DSM 7270</strain>
    </source>
</reference>
<dbReference type="Pfam" id="PF13458">
    <property type="entry name" value="Peripla_BP_6"/>
    <property type="match status" value="1"/>
</dbReference>
<name>A0A543LJV9_9BURK</name>
<sequence length="408" mass="43446">MPHVEHPLPRAVAQNTASQKTLNNRNTPAPKGKDAGTRAPLWGRRDWLRSTLAIGTTTFGSSAWSQSDSTRSITVAQVVDMSATQQDISRDFLTGSRAAWVDLNARGGVQGKPVQHLVLETDGTTAQLQSAWKTAHQQASCVALSGCVGNAAAQTLARHQLASETASPLPLVAPWLHQAVEEKSTDTVFDVFADLRAQITHALKSLASMGVPELGVAYATGQDTALAQAAVRQAAQEQSVKVQRVHSAAQLTQPIVLFVGGTPELHAFVGQLKLPAGRQCYVIALADVNLQVLAQMGNLPKRVSIIATQAVPLVSASLPVVRAYREALAKLYDEPPSPQGLAGFIAARYTAEVLQQMTAPLTRANVLAALQQRKALNVGGWIPPYQDKKRSAAFVTQSMLSSDGRIVG</sequence>
<dbReference type="InterPro" id="IPR028081">
    <property type="entry name" value="Leu-bd"/>
</dbReference>
<dbReference type="EMBL" id="VFPV01000001">
    <property type="protein sequence ID" value="TQN07615.1"/>
    <property type="molecule type" value="Genomic_DNA"/>
</dbReference>
<organism evidence="5 6">
    <name type="scientific">Acidovorax temperans</name>
    <dbReference type="NCBI Taxonomy" id="80878"/>
    <lineage>
        <taxon>Bacteria</taxon>
        <taxon>Pseudomonadati</taxon>
        <taxon>Pseudomonadota</taxon>
        <taxon>Betaproteobacteria</taxon>
        <taxon>Burkholderiales</taxon>
        <taxon>Comamonadaceae</taxon>
        <taxon>Acidovorax</taxon>
    </lineage>
</organism>
<dbReference type="InterPro" id="IPR028082">
    <property type="entry name" value="Peripla_BP_I"/>
</dbReference>
<dbReference type="SUPFAM" id="SSF53822">
    <property type="entry name" value="Periplasmic binding protein-like I"/>
    <property type="match status" value="1"/>
</dbReference>
<gene>
    <name evidence="5" type="ORF">BDD18_0751</name>
</gene>
<evidence type="ECO:0000313" key="5">
    <source>
        <dbReference type="EMBL" id="TQN07615.1"/>
    </source>
</evidence>
<keyword evidence="2" id="KW-0732">Signal</keyword>
<dbReference type="Gene3D" id="3.40.50.2300">
    <property type="match status" value="2"/>
</dbReference>
<comment type="similarity">
    <text evidence="1">Belongs to the leucine-binding protein family.</text>
</comment>
<accession>A0A543LJV9</accession>
<evidence type="ECO:0000259" key="4">
    <source>
        <dbReference type="Pfam" id="PF13458"/>
    </source>
</evidence>
<dbReference type="AlphaFoldDB" id="A0A543LJV9"/>
<evidence type="ECO:0000256" key="1">
    <source>
        <dbReference type="ARBA" id="ARBA00010062"/>
    </source>
</evidence>
<proteinExistence type="inferred from homology"/>
<protein>
    <submittedName>
        <fullName evidence="5">Amino acid/amide ABC transporter substrate-binding protein (HAAT family)</fullName>
    </submittedName>
</protein>
<dbReference type="RefSeq" id="WP_082758750.1">
    <property type="nucleotide sequence ID" value="NZ_VFPV01000001.1"/>
</dbReference>
<feature type="domain" description="Leucine-binding protein" evidence="4">
    <location>
        <begin position="72"/>
        <end position="376"/>
    </location>
</feature>
<evidence type="ECO:0000256" key="3">
    <source>
        <dbReference type="SAM" id="MobiDB-lite"/>
    </source>
</evidence>